<feature type="transmembrane region" description="Helical" evidence="2">
    <location>
        <begin position="256"/>
        <end position="272"/>
    </location>
</feature>
<evidence type="ECO:0000313" key="4">
    <source>
        <dbReference type="Proteomes" id="UP001361570"/>
    </source>
</evidence>
<feature type="transmembrane region" description="Helical" evidence="2">
    <location>
        <begin position="278"/>
        <end position="298"/>
    </location>
</feature>
<name>A0ABU8DQ00_9ACTN</name>
<feature type="region of interest" description="Disordered" evidence="1">
    <location>
        <begin position="224"/>
        <end position="248"/>
    </location>
</feature>
<proteinExistence type="predicted"/>
<protein>
    <submittedName>
        <fullName evidence="3">DUF3592 domain-containing protein</fullName>
    </submittedName>
</protein>
<organism evidence="3 4">
    <name type="scientific">Klenkia sesuvii</name>
    <dbReference type="NCBI Taxonomy" id="3103137"/>
    <lineage>
        <taxon>Bacteria</taxon>
        <taxon>Bacillati</taxon>
        <taxon>Actinomycetota</taxon>
        <taxon>Actinomycetes</taxon>
        <taxon>Geodermatophilales</taxon>
        <taxon>Geodermatophilaceae</taxon>
        <taxon>Klenkia</taxon>
    </lineage>
</organism>
<gene>
    <name evidence="3" type="ORF">TEK04_03410</name>
</gene>
<evidence type="ECO:0000256" key="2">
    <source>
        <dbReference type="SAM" id="Phobius"/>
    </source>
</evidence>
<reference evidence="3 4" key="1">
    <citation type="submission" date="2024-03" db="EMBL/GenBank/DDBJ databases">
        <title>Draft genome sequence of Klenkia sp. LSe6-5.</title>
        <authorList>
            <person name="Duangmal K."/>
            <person name="Chantavorakit T."/>
        </authorList>
    </citation>
    <scope>NUCLEOTIDE SEQUENCE [LARGE SCALE GENOMIC DNA]</scope>
    <source>
        <strain evidence="3 4">LSe6-5</strain>
    </source>
</reference>
<evidence type="ECO:0000256" key="1">
    <source>
        <dbReference type="SAM" id="MobiDB-lite"/>
    </source>
</evidence>
<comment type="caution">
    <text evidence="3">The sequence shown here is derived from an EMBL/GenBank/DDBJ whole genome shotgun (WGS) entry which is preliminary data.</text>
</comment>
<keyword evidence="2" id="KW-1133">Transmembrane helix</keyword>
<keyword evidence="2" id="KW-0812">Transmembrane</keyword>
<feature type="transmembrane region" description="Helical" evidence="2">
    <location>
        <begin position="117"/>
        <end position="140"/>
    </location>
</feature>
<accession>A0ABU8DQ00</accession>
<dbReference type="EMBL" id="JBAPLU010000002">
    <property type="protein sequence ID" value="MEI4270763.1"/>
    <property type="molecule type" value="Genomic_DNA"/>
</dbReference>
<dbReference type="Proteomes" id="UP001361570">
    <property type="component" value="Unassembled WGS sequence"/>
</dbReference>
<keyword evidence="4" id="KW-1185">Reference proteome</keyword>
<keyword evidence="2" id="KW-0472">Membrane</keyword>
<feature type="transmembrane region" description="Helical" evidence="2">
    <location>
        <begin position="12"/>
        <end position="33"/>
    </location>
</feature>
<evidence type="ECO:0000313" key="3">
    <source>
        <dbReference type="EMBL" id="MEI4270763.1"/>
    </source>
</evidence>
<sequence>MTATPHTRARTQLLAGLLPVLLVGVVLLVVLAWRLGDAQEPLARASATAPATVESVDGTTVAVRYPGPDGAERRARLTLRDELDVPTGAAVTVQYDPADPGTVYADGDAAHSAVQDVVLGLVLVALVLLGVAATTGGALLTRPRLARRPAVQVAATHVVVRQGLLVRSWLELTTGRGVRWLPVHWAPELDRLRPDGPVTVHGDPTADRRVLPVVAGQQVWPSGRLRRSAPRGDVRQAPVDPGAGPQPLRRQLRGDAVVVALAPLLGLLWAYVDGSGPGGFVVTTALAAAVLFWVPQLLGSSPAPSSAQAQAQVTEPG</sequence>
<dbReference type="RefSeq" id="WP_336402902.1">
    <property type="nucleotide sequence ID" value="NZ_JBAPLU010000002.1"/>
</dbReference>